<dbReference type="Proteomes" id="UP001597114">
    <property type="component" value="Unassembled WGS sequence"/>
</dbReference>
<dbReference type="PANTHER" id="PTHR43422:SF3">
    <property type="entry name" value="THIAMINE THIAZOLE SYNTHASE"/>
    <property type="match status" value="1"/>
</dbReference>
<comment type="caution">
    <text evidence="1">The sequence shown here is derived from an EMBL/GenBank/DDBJ whole genome shotgun (WGS) entry which is preliminary data.</text>
</comment>
<dbReference type="Gene3D" id="3.30.9.100">
    <property type="match status" value="1"/>
</dbReference>
<dbReference type="InterPro" id="IPR036188">
    <property type="entry name" value="FAD/NAD-bd_sf"/>
</dbReference>
<dbReference type="RefSeq" id="WP_344724982.1">
    <property type="nucleotide sequence ID" value="NZ_BAAAUS010000028.1"/>
</dbReference>
<evidence type="ECO:0000313" key="1">
    <source>
        <dbReference type="EMBL" id="MFD1522933.1"/>
    </source>
</evidence>
<proteinExistence type="predicted"/>
<dbReference type="EMBL" id="JBHUCO010000054">
    <property type="protein sequence ID" value="MFD1522933.1"/>
    <property type="molecule type" value="Genomic_DNA"/>
</dbReference>
<protein>
    <submittedName>
        <fullName evidence="1">FAD-dependent oxidoreductase</fullName>
    </submittedName>
</protein>
<dbReference type="PANTHER" id="PTHR43422">
    <property type="entry name" value="THIAMINE THIAZOLE SYNTHASE"/>
    <property type="match status" value="1"/>
</dbReference>
<reference evidence="2" key="1">
    <citation type="journal article" date="2019" name="Int. J. Syst. Evol. Microbiol.">
        <title>The Global Catalogue of Microorganisms (GCM) 10K type strain sequencing project: providing services to taxonomists for standard genome sequencing and annotation.</title>
        <authorList>
            <consortium name="The Broad Institute Genomics Platform"/>
            <consortium name="The Broad Institute Genome Sequencing Center for Infectious Disease"/>
            <person name="Wu L."/>
            <person name="Ma J."/>
        </authorList>
    </citation>
    <scope>NUCLEOTIDE SEQUENCE [LARGE SCALE GENOMIC DNA]</scope>
    <source>
        <strain evidence="2">CCM 7043</strain>
    </source>
</reference>
<accession>A0ABW4F7E6</accession>
<name>A0ABW4F7E6_9PSEU</name>
<dbReference type="SUPFAM" id="SSF51905">
    <property type="entry name" value="FAD/NAD(P)-binding domain"/>
    <property type="match status" value="1"/>
</dbReference>
<evidence type="ECO:0000313" key="2">
    <source>
        <dbReference type="Proteomes" id="UP001597114"/>
    </source>
</evidence>
<organism evidence="1 2">
    <name type="scientific">Pseudonocardia yunnanensis</name>
    <dbReference type="NCBI Taxonomy" id="58107"/>
    <lineage>
        <taxon>Bacteria</taxon>
        <taxon>Bacillati</taxon>
        <taxon>Actinomycetota</taxon>
        <taxon>Actinomycetes</taxon>
        <taxon>Pseudonocardiales</taxon>
        <taxon>Pseudonocardiaceae</taxon>
        <taxon>Pseudonocardia</taxon>
    </lineage>
</organism>
<sequence length="441" mass="48538">MSSVRPYRHAVVIGASIGGLCAARVLSDVAERVTLVDRDELPVEPIARRGVPQSRHLHLLLARGRSALEELFPGLSDELIAAGVSAIDLQSDFRWHLDGYLVRPEPSGLIGLAVSRPLLELAIRSRVEALLGVTIADRCEVTGLATSPDRARLTGVRTRNRADDKAESTIDADLVVDAAGRGTRTPVWLEGLGYTRVPEERLGIQVAFISRTYRREPHYLDGHIGETFSPYPGRQLGGVAMAQEGDRFIVTLAIRGEEKLQIGRAAMADYADSFSPGIAEVIRTGKPLSEPAQMRFPASIRRRFEQLDRFPEGYLVIADALCSFNPRYAQGMTVAALEALLLSRLIREGGHELHLRFFAAAAALLDTPWDLMVSGPNVEGERTEEMLAMDQYLERYRAAAAKDAVLGTELIRVINMLDEPSRLFAPDLAERVNRTARPCSR</sequence>
<dbReference type="Gene3D" id="3.50.50.60">
    <property type="entry name" value="FAD/NAD(P)-binding domain"/>
    <property type="match status" value="1"/>
</dbReference>
<keyword evidence="2" id="KW-1185">Reference proteome</keyword>
<gene>
    <name evidence="1" type="ORF">ACFSJD_35975</name>
</gene>